<keyword evidence="5" id="KW-1133">Transmembrane helix</keyword>
<feature type="region of interest" description="Disordered" evidence="4">
    <location>
        <begin position="401"/>
        <end position="421"/>
    </location>
</feature>
<dbReference type="InterPro" id="IPR036890">
    <property type="entry name" value="HATPase_C_sf"/>
</dbReference>
<feature type="transmembrane region" description="Helical" evidence="5">
    <location>
        <begin position="102"/>
        <end position="123"/>
    </location>
</feature>
<dbReference type="Gene3D" id="1.20.5.1930">
    <property type="match status" value="1"/>
</dbReference>
<dbReference type="GO" id="GO:0016020">
    <property type="term" value="C:membrane"/>
    <property type="evidence" value="ECO:0007669"/>
    <property type="project" value="InterPro"/>
</dbReference>
<evidence type="ECO:0000256" key="2">
    <source>
        <dbReference type="ARBA" id="ARBA00022777"/>
    </source>
</evidence>
<dbReference type="Gene3D" id="3.30.565.10">
    <property type="entry name" value="Histidine kinase-like ATPase, C-terminal domain"/>
    <property type="match status" value="1"/>
</dbReference>
<organism evidence="7 8">
    <name type="scientific">Actinopolymorpha cephalotaxi</name>
    <dbReference type="NCBI Taxonomy" id="504797"/>
    <lineage>
        <taxon>Bacteria</taxon>
        <taxon>Bacillati</taxon>
        <taxon>Actinomycetota</taxon>
        <taxon>Actinomycetes</taxon>
        <taxon>Propionibacteriales</taxon>
        <taxon>Actinopolymorphaceae</taxon>
        <taxon>Actinopolymorpha</taxon>
    </lineage>
</organism>
<dbReference type="GO" id="GO:0000155">
    <property type="term" value="F:phosphorelay sensor kinase activity"/>
    <property type="evidence" value="ECO:0007669"/>
    <property type="project" value="InterPro"/>
</dbReference>
<keyword evidence="5" id="KW-0812">Transmembrane</keyword>
<reference evidence="7 8" key="1">
    <citation type="submission" date="2016-10" db="EMBL/GenBank/DDBJ databases">
        <authorList>
            <person name="de Groot N.N."/>
        </authorList>
    </citation>
    <scope>NUCLEOTIDE SEQUENCE [LARGE SCALE GENOMIC DNA]</scope>
    <source>
        <strain evidence="7 8">CPCC 202808</strain>
    </source>
</reference>
<feature type="transmembrane region" description="Helical" evidence="5">
    <location>
        <begin position="149"/>
        <end position="168"/>
    </location>
</feature>
<evidence type="ECO:0000313" key="7">
    <source>
        <dbReference type="EMBL" id="SFF82609.1"/>
    </source>
</evidence>
<sequence length="421" mass="45977">MTQRSTPFGQWRRVTAPCDVVSLVAIRAPVNTWGVTARSPGFTEATQGRLRRLNLTTSIPPLVTAAAVIVFIDTHAWWHLLVLVPGVVVALVAFERWTADDLARVAVPCMIVGGAVWPLGVLLTGSPNAYWGICAVGSLAVSRVRRRGLLYVAAAGLITYVAVVGAARLLVDRSDAHEVLAAYVLVPTVLTLMVTIMTTVGERFYDIFRELEQTKEREAEHAVIRERVRFASDLHDIQGHTLHVVKLKIALARKLLASDPDRAEKELQETYALVADTITQTKELAYAQRRLNLSAELENAKNLFEAAGIRVRVTREAEVDPRAGELLGQVLRETTTNILRHAQAEQVQITLSQAGITIVNDGVREDALPELRGLSTLKQRVAGEGGELTVEQQGKQFLTAAKFPSARTSPAVAAAARENSR</sequence>
<dbReference type="AlphaFoldDB" id="A0A1I2LVW8"/>
<evidence type="ECO:0000313" key="8">
    <source>
        <dbReference type="Proteomes" id="UP000199052"/>
    </source>
</evidence>
<keyword evidence="2 7" id="KW-0418">Kinase</keyword>
<keyword evidence="5" id="KW-0472">Membrane</keyword>
<evidence type="ECO:0000256" key="1">
    <source>
        <dbReference type="ARBA" id="ARBA00022679"/>
    </source>
</evidence>
<dbReference type="STRING" id="504797.SAMN05421678_102307"/>
<dbReference type="Proteomes" id="UP000199052">
    <property type="component" value="Unassembled WGS sequence"/>
</dbReference>
<evidence type="ECO:0000256" key="5">
    <source>
        <dbReference type="SAM" id="Phobius"/>
    </source>
</evidence>
<dbReference type="Pfam" id="PF07730">
    <property type="entry name" value="HisKA_3"/>
    <property type="match status" value="1"/>
</dbReference>
<feature type="transmembrane region" description="Helical" evidence="5">
    <location>
        <begin position="180"/>
        <end position="200"/>
    </location>
</feature>
<evidence type="ECO:0000256" key="3">
    <source>
        <dbReference type="ARBA" id="ARBA00023012"/>
    </source>
</evidence>
<dbReference type="EMBL" id="FOOI01000002">
    <property type="protein sequence ID" value="SFF82609.1"/>
    <property type="molecule type" value="Genomic_DNA"/>
</dbReference>
<dbReference type="OrthoDB" id="5241784at2"/>
<dbReference type="PANTHER" id="PTHR24421:SF63">
    <property type="entry name" value="SENSOR HISTIDINE KINASE DESK"/>
    <property type="match status" value="1"/>
</dbReference>
<dbReference type="InterPro" id="IPR011712">
    <property type="entry name" value="Sig_transdc_His_kin_sub3_dim/P"/>
</dbReference>
<proteinExistence type="predicted"/>
<feature type="compositionally biased region" description="Low complexity" evidence="4">
    <location>
        <begin position="404"/>
        <end position="421"/>
    </location>
</feature>
<feature type="transmembrane region" description="Helical" evidence="5">
    <location>
        <begin position="78"/>
        <end position="95"/>
    </location>
</feature>
<keyword evidence="3" id="KW-0902">Two-component regulatory system</keyword>
<gene>
    <name evidence="7" type="ORF">SAMN05421678_102307</name>
</gene>
<accession>A0A1I2LVW8</accession>
<feature type="domain" description="Signal transduction histidine kinase subgroup 3 dimerisation and phosphoacceptor" evidence="6">
    <location>
        <begin position="226"/>
        <end position="289"/>
    </location>
</feature>
<feature type="transmembrane region" description="Helical" evidence="5">
    <location>
        <begin position="53"/>
        <end position="72"/>
    </location>
</feature>
<dbReference type="GO" id="GO:0046983">
    <property type="term" value="F:protein dimerization activity"/>
    <property type="evidence" value="ECO:0007669"/>
    <property type="project" value="InterPro"/>
</dbReference>
<name>A0A1I2LVW8_9ACTN</name>
<dbReference type="PANTHER" id="PTHR24421">
    <property type="entry name" value="NITRATE/NITRITE SENSOR PROTEIN NARX-RELATED"/>
    <property type="match status" value="1"/>
</dbReference>
<dbReference type="InterPro" id="IPR050482">
    <property type="entry name" value="Sensor_HK_TwoCompSys"/>
</dbReference>
<keyword evidence="1" id="KW-0808">Transferase</keyword>
<protein>
    <submittedName>
        <fullName evidence="7">Two-component system, NarL family, sensor histidine kinase DesK</fullName>
    </submittedName>
</protein>
<evidence type="ECO:0000259" key="6">
    <source>
        <dbReference type="Pfam" id="PF07730"/>
    </source>
</evidence>
<evidence type="ECO:0000256" key="4">
    <source>
        <dbReference type="SAM" id="MobiDB-lite"/>
    </source>
</evidence>